<gene>
    <name evidence="2" type="ORF">ASPCAL14380</name>
</gene>
<proteinExistence type="predicted"/>
<accession>A0A0U5GJ57</accession>
<keyword evidence="1" id="KW-0732">Signal</keyword>
<feature type="signal peptide" evidence="1">
    <location>
        <begin position="1"/>
        <end position="22"/>
    </location>
</feature>
<reference evidence="3" key="1">
    <citation type="journal article" date="2016" name="Genome Announc.">
        <title>Draft genome sequences of fungus Aspergillus calidoustus.</title>
        <authorList>
            <person name="Horn F."/>
            <person name="Linde J."/>
            <person name="Mattern D.J."/>
            <person name="Walther G."/>
            <person name="Guthke R."/>
            <person name="Scherlach K."/>
            <person name="Martin K."/>
            <person name="Brakhage A.A."/>
            <person name="Petzke L."/>
            <person name="Valiante V."/>
        </authorList>
    </citation>
    <scope>NUCLEOTIDE SEQUENCE [LARGE SCALE GENOMIC DNA]</scope>
    <source>
        <strain evidence="3">SF006504</strain>
    </source>
</reference>
<sequence>MKITGLLTTLAALAPALTEAYATDIYSACQAPRNGFKKVGNGCTWVLGYSDSSKIKDGTCWSGSAIGNGLYCSPQPL</sequence>
<dbReference type="OrthoDB" id="10441937at2759"/>
<feature type="chain" id="PRO_5006857936" evidence="1">
    <location>
        <begin position="23"/>
        <end position="77"/>
    </location>
</feature>
<protein>
    <submittedName>
        <fullName evidence="2">Uncharacterized protein</fullName>
    </submittedName>
</protein>
<organism evidence="2 3">
    <name type="scientific">Aspergillus calidoustus</name>
    <dbReference type="NCBI Taxonomy" id="454130"/>
    <lineage>
        <taxon>Eukaryota</taxon>
        <taxon>Fungi</taxon>
        <taxon>Dikarya</taxon>
        <taxon>Ascomycota</taxon>
        <taxon>Pezizomycotina</taxon>
        <taxon>Eurotiomycetes</taxon>
        <taxon>Eurotiomycetidae</taxon>
        <taxon>Eurotiales</taxon>
        <taxon>Aspergillaceae</taxon>
        <taxon>Aspergillus</taxon>
        <taxon>Aspergillus subgen. Nidulantes</taxon>
    </lineage>
</organism>
<evidence type="ECO:0000313" key="3">
    <source>
        <dbReference type="Proteomes" id="UP000054771"/>
    </source>
</evidence>
<evidence type="ECO:0000313" key="2">
    <source>
        <dbReference type="EMBL" id="CEL11277.1"/>
    </source>
</evidence>
<name>A0A0U5GJ57_ASPCI</name>
<dbReference type="EMBL" id="CDMC01000024">
    <property type="protein sequence ID" value="CEL11277.1"/>
    <property type="molecule type" value="Genomic_DNA"/>
</dbReference>
<dbReference type="Proteomes" id="UP000054771">
    <property type="component" value="Unassembled WGS sequence"/>
</dbReference>
<evidence type="ECO:0000256" key="1">
    <source>
        <dbReference type="SAM" id="SignalP"/>
    </source>
</evidence>
<keyword evidence="3" id="KW-1185">Reference proteome</keyword>
<dbReference type="AlphaFoldDB" id="A0A0U5GJ57"/>